<dbReference type="InterPro" id="IPR011009">
    <property type="entry name" value="Kinase-like_dom_sf"/>
</dbReference>
<reference evidence="3 4" key="1">
    <citation type="submission" date="2024-02" db="EMBL/GenBank/DDBJ databases">
        <title>De novo assembly and annotation of 12 fungi associated with fruit tree decline syndrome in Ontario, Canada.</title>
        <authorList>
            <person name="Sulman M."/>
            <person name="Ellouze W."/>
            <person name="Ilyukhin E."/>
        </authorList>
    </citation>
    <scope>NUCLEOTIDE SEQUENCE [LARGE SCALE GENOMIC DNA]</scope>
    <source>
        <strain evidence="3 4">M169</strain>
    </source>
</reference>
<dbReference type="Gene3D" id="1.20.120.1020">
    <property type="entry name" value="Prion-inhibition and propagation, HeLo domain"/>
    <property type="match status" value="1"/>
</dbReference>
<comment type="caution">
    <text evidence="3">The sequence shown here is derived from an EMBL/GenBank/DDBJ whole genome shotgun (WGS) entry which is preliminary data.</text>
</comment>
<dbReference type="Pfam" id="PF14479">
    <property type="entry name" value="HeLo"/>
    <property type="match status" value="1"/>
</dbReference>
<dbReference type="EMBL" id="JAKNSF020000073">
    <property type="protein sequence ID" value="KAK7720714.1"/>
    <property type="molecule type" value="Genomic_DNA"/>
</dbReference>
<feature type="domain" description="Protein kinase" evidence="2">
    <location>
        <begin position="274"/>
        <end position="584"/>
    </location>
</feature>
<gene>
    <name evidence="3" type="ORF">SLS63_009708</name>
</gene>
<keyword evidence="1" id="KW-0732">Signal</keyword>
<accession>A0ABR1NZ02</accession>
<dbReference type="InterPro" id="IPR000719">
    <property type="entry name" value="Prot_kinase_dom"/>
</dbReference>
<dbReference type="PANTHER" id="PTHR37542:SF3">
    <property type="entry name" value="PRION-INHIBITION AND PROPAGATION HELO DOMAIN-CONTAINING PROTEIN"/>
    <property type="match status" value="1"/>
</dbReference>
<feature type="chain" id="PRO_5045402994" description="Protein kinase domain-containing protein" evidence="1">
    <location>
        <begin position="29"/>
        <end position="584"/>
    </location>
</feature>
<protein>
    <recommendedName>
        <fullName evidence="2">Protein kinase domain-containing protein</fullName>
    </recommendedName>
</protein>
<sequence length="584" mass="65775">MMAGLEVAAAGVSFIAFAFQSFQGCVQAFEFFETTQNIGSDGDLLRTGLEIQKYRLIKWAERSGLGKTERPAVNWQYARLVLDQLLVMLTSAEKLKTLYHLEVSEETLETAEQLRTAESPKQGIAKLIARLRPTIQTAAGKIIQESNSTVKRLRWATRDKTKLKQYLDEIKNLVDNLDMLLDHAERESDRDDMERLLRGLVSFIPSTTEAEQIEELVGVGRHHRHASEEAIKAAAYVKQVRLVVGADKREDEETPSFRKAPIFMPTLRKLKHRYLRPRAGGELREAGIELGLYQDAPVLVQWKVAEGPEWSRFEQQMKSLTVLLMSLVHESFHSLPCLGLVSVKDKGRYGLVFVLPTDVVDLQVTGLDELVKTTQRISLARRLEVSCNIAEAVLQLHTAGWMHKSLRPANVVFLAQQGAKPEEILQTTPYIVGYDYARPDTQDAAKAFTQLPEPSLRSELYRHPQARGAHRQTYQKRFDMYALGCLIVELMAWRSLADLHSEHTDQGFGGRLEQAENTNGVTEVPSLDELMEKQGAVDDLEHQAGGQVVNAVRRCLGMKQVEGTEDAGLEDQMAVVEMLSWCRV</sequence>
<dbReference type="SUPFAM" id="SSF56112">
    <property type="entry name" value="Protein kinase-like (PK-like)"/>
    <property type="match status" value="1"/>
</dbReference>
<dbReference type="InterPro" id="IPR038305">
    <property type="entry name" value="HeLo_sf"/>
</dbReference>
<evidence type="ECO:0000313" key="4">
    <source>
        <dbReference type="Proteomes" id="UP001430848"/>
    </source>
</evidence>
<organism evidence="3 4">
    <name type="scientific">Diaporthe eres</name>
    <name type="common">Phomopsis oblonga</name>
    <dbReference type="NCBI Taxonomy" id="83184"/>
    <lineage>
        <taxon>Eukaryota</taxon>
        <taxon>Fungi</taxon>
        <taxon>Dikarya</taxon>
        <taxon>Ascomycota</taxon>
        <taxon>Pezizomycotina</taxon>
        <taxon>Sordariomycetes</taxon>
        <taxon>Sordariomycetidae</taxon>
        <taxon>Diaporthales</taxon>
        <taxon>Diaporthaceae</taxon>
        <taxon>Diaporthe</taxon>
        <taxon>Diaporthe eres species complex</taxon>
    </lineage>
</organism>
<name>A0ABR1NZ02_DIAER</name>
<dbReference type="PANTHER" id="PTHR37542">
    <property type="entry name" value="HELO DOMAIN-CONTAINING PROTEIN-RELATED"/>
    <property type="match status" value="1"/>
</dbReference>
<evidence type="ECO:0000313" key="3">
    <source>
        <dbReference type="EMBL" id="KAK7720714.1"/>
    </source>
</evidence>
<dbReference type="PROSITE" id="PS50011">
    <property type="entry name" value="PROTEIN_KINASE_DOM"/>
    <property type="match status" value="1"/>
</dbReference>
<evidence type="ECO:0000256" key="1">
    <source>
        <dbReference type="SAM" id="SignalP"/>
    </source>
</evidence>
<dbReference type="InterPro" id="IPR029498">
    <property type="entry name" value="HeLo_dom"/>
</dbReference>
<feature type="signal peptide" evidence="1">
    <location>
        <begin position="1"/>
        <end position="28"/>
    </location>
</feature>
<dbReference type="Gene3D" id="1.10.510.10">
    <property type="entry name" value="Transferase(Phosphotransferase) domain 1"/>
    <property type="match status" value="1"/>
</dbReference>
<evidence type="ECO:0000259" key="2">
    <source>
        <dbReference type="PROSITE" id="PS50011"/>
    </source>
</evidence>
<proteinExistence type="predicted"/>
<dbReference type="Proteomes" id="UP001430848">
    <property type="component" value="Unassembled WGS sequence"/>
</dbReference>
<keyword evidence="4" id="KW-1185">Reference proteome</keyword>